<feature type="signal peptide" evidence="6">
    <location>
        <begin position="1"/>
        <end position="27"/>
    </location>
</feature>
<sequence length="321" mass="33877">MSKPLRALGAALSVPVLLLATACGTGAQPSGDEPGQLTIVTAFYPFQFVSERVAGASAEVVSLTTPGADPHDLELSPGQLIDISEADLVVYQSGFQPAVDEAVAQQGPEHVIDVAQVVRLQPVPEHEHGEEGHEEHEEEAGEEGHDHGDTDPHAWLDPENMQMITEAVATELAAVSPDDAAAFQTEADELVADLEQLDSDFSEGLQTCERREFITSHAAFGYLATRYDLTQIGISGISPDAEPSPARLAEIHTEAEEHGVTTIFTETLASPALAEAVAGDLGLRTDVLDPLEGLNGQSRGSDYIAVQQANLEALRTAGGCS</sequence>
<gene>
    <name evidence="7" type="ORF">SAMN04489747_3907</name>
</gene>
<dbReference type="SUPFAM" id="SSF53807">
    <property type="entry name" value="Helical backbone' metal receptor"/>
    <property type="match status" value="1"/>
</dbReference>
<evidence type="ECO:0000256" key="6">
    <source>
        <dbReference type="SAM" id="SignalP"/>
    </source>
</evidence>
<dbReference type="InterPro" id="IPR006128">
    <property type="entry name" value="Lipoprotein_PsaA-like"/>
</dbReference>
<dbReference type="PRINTS" id="PR00690">
    <property type="entry name" value="ADHESNFAMILY"/>
</dbReference>
<accession>A0A1G7ED68</accession>
<feature type="compositionally biased region" description="Basic and acidic residues" evidence="5">
    <location>
        <begin position="142"/>
        <end position="156"/>
    </location>
</feature>
<dbReference type="GO" id="GO:0007155">
    <property type="term" value="P:cell adhesion"/>
    <property type="evidence" value="ECO:0007669"/>
    <property type="project" value="InterPro"/>
</dbReference>
<dbReference type="Gene3D" id="3.40.50.1980">
    <property type="entry name" value="Nitrogenase molybdenum iron protein domain"/>
    <property type="match status" value="2"/>
</dbReference>
<feature type="region of interest" description="Disordered" evidence="5">
    <location>
        <begin position="125"/>
        <end position="156"/>
    </location>
</feature>
<name>A0A1G7ED68_9ACTN</name>
<dbReference type="PROSITE" id="PS51257">
    <property type="entry name" value="PROKAR_LIPOPROTEIN"/>
    <property type="match status" value="1"/>
</dbReference>
<dbReference type="EMBL" id="LT629688">
    <property type="protein sequence ID" value="SDE61547.1"/>
    <property type="molecule type" value="Genomic_DNA"/>
</dbReference>
<evidence type="ECO:0000313" key="7">
    <source>
        <dbReference type="EMBL" id="SDE61547.1"/>
    </source>
</evidence>
<dbReference type="AlphaFoldDB" id="A0A1G7ED68"/>
<dbReference type="PANTHER" id="PTHR42953">
    <property type="entry name" value="HIGH-AFFINITY ZINC UPTAKE SYSTEM PROTEIN ZNUA-RELATED"/>
    <property type="match status" value="1"/>
</dbReference>
<reference evidence="7 8" key="1">
    <citation type="submission" date="2016-10" db="EMBL/GenBank/DDBJ databases">
        <authorList>
            <person name="de Groot N.N."/>
        </authorList>
    </citation>
    <scope>NUCLEOTIDE SEQUENCE [LARGE SCALE GENOMIC DNA]</scope>
    <source>
        <strain evidence="7 8">MON 2.2</strain>
    </source>
</reference>
<dbReference type="InterPro" id="IPR006127">
    <property type="entry name" value="ZnuA-like"/>
</dbReference>
<dbReference type="Proteomes" id="UP000198546">
    <property type="component" value="Chromosome i"/>
</dbReference>
<proteinExistence type="inferred from homology"/>
<dbReference type="STRING" id="675864.SAMN04489747_3907"/>
<keyword evidence="8" id="KW-1185">Reference proteome</keyword>
<feature type="compositionally biased region" description="Basic and acidic residues" evidence="5">
    <location>
        <begin position="125"/>
        <end position="135"/>
    </location>
</feature>
<protein>
    <submittedName>
        <fullName evidence="7">Zinc transport system substrate-binding protein</fullName>
    </submittedName>
</protein>
<evidence type="ECO:0000256" key="1">
    <source>
        <dbReference type="ARBA" id="ARBA00011028"/>
    </source>
</evidence>
<dbReference type="GO" id="GO:0046872">
    <property type="term" value="F:metal ion binding"/>
    <property type="evidence" value="ECO:0007669"/>
    <property type="project" value="InterPro"/>
</dbReference>
<keyword evidence="3 6" id="KW-0732">Signal</keyword>
<dbReference type="RefSeq" id="WP_231946408.1">
    <property type="nucleotide sequence ID" value="NZ_LT629688.1"/>
</dbReference>
<evidence type="ECO:0000256" key="5">
    <source>
        <dbReference type="SAM" id="MobiDB-lite"/>
    </source>
</evidence>
<organism evidence="7 8">
    <name type="scientific">Auraticoccus monumenti</name>
    <dbReference type="NCBI Taxonomy" id="675864"/>
    <lineage>
        <taxon>Bacteria</taxon>
        <taxon>Bacillati</taxon>
        <taxon>Actinomycetota</taxon>
        <taxon>Actinomycetes</taxon>
        <taxon>Propionibacteriales</taxon>
        <taxon>Propionibacteriaceae</taxon>
        <taxon>Auraticoccus</taxon>
    </lineage>
</organism>
<evidence type="ECO:0000313" key="8">
    <source>
        <dbReference type="Proteomes" id="UP000198546"/>
    </source>
</evidence>
<dbReference type="PANTHER" id="PTHR42953:SF3">
    <property type="entry name" value="HIGH-AFFINITY ZINC UPTAKE SYSTEM PROTEIN ZNUA"/>
    <property type="match status" value="1"/>
</dbReference>
<dbReference type="GO" id="GO:0030001">
    <property type="term" value="P:metal ion transport"/>
    <property type="evidence" value="ECO:0007669"/>
    <property type="project" value="InterPro"/>
</dbReference>
<dbReference type="Pfam" id="PF01297">
    <property type="entry name" value="ZnuA"/>
    <property type="match status" value="1"/>
</dbReference>
<keyword evidence="2 4" id="KW-0813">Transport</keyword>
<dbReference type="InterPro" id="IPR050492">
    <property type="entry name" value="Bact_metal-bind_prot9"/>
</dbReference>
<comment type="similarity">
    <text evidence="1 4">Belongs to the bacterial solute-binding protein 9 family.</text>
</comment>
<evidence type="ECO:0000256" key="2">
    <source>
        <dbReference type="ARBA" id="ARBA00022448"/>
    </source>
</evidence>
<evidence type="ECO:0000256" key="3">
    <source>
        <dbReference type="ARBA" id="ARBA00022729"/>
    </source>
</evidence>
<evidence type="ECO:0000256" key="4">
    <source>
        <dbReference type="RuleBase" id="RU003512"/>
    </source>
</evidence>
<feature type="chain" id="PRO_5009240830" evidence="6">
    <location>
        <begin position="28"/>
        <end position="321"/>
    </location>
</feature>